<dbReference type="PANTHER" id="PTHR38052:SF1">
    <property type="entry name" value="ABM DOMAIN-CONTAINING PROTEIN"/>
    <property type="match status" value="1"/>
</dbReference>
<evidence type="ECO:0000259" key="1">
    <source>
        <dbReference type="PROSITE" id="PS51725"/>
    </source>
</evidence>
<dbReference type="InterPro" id="IPR007138">
    <property type="entry name" value="ABM_dom"/>
</dbReference>
<dbReference type="EMBL" id="JARIHO010000001">
    <property type="protein sequence ID" value="KAJ7367643.1"/>
    <property type="molecule type" value="Genomic_DNA"/>
</dbReference>
<dbReference type="SUPFAM" id="SSF54909">
    <property type="entry name" value="Dimeric alpha+beta barrel"/>
    <property type="match status" value="1"/>
</dbReference>
<comment type="caution">
    <text evidence="2">The sequence shown here is derived from an EMBL/GenBank/DDBJ whole genome shotgun (WGS) entry which is preliminary data.</text>
</comment>
<gene>
    <name evidence="2" type="ORF">DFH08DRAFT_980189</name>
</gene>
<proteinExistence type="predicted"/>
<dbReference type="InterPro" id="IPR011008">
    <property type="entry name" value="Dimeric_a/b-barrel"/>
</dbReference>
<name>A0AAD7F5N3_9AGAR</name>
<reference evidence="2" key="1">
    <citation type="submission" date="2023-03" db="EMBL/GenBank/DDBJ databases">
        <title>Massive genome expansion in bonnet fungi (Mycena s.s.) driven by repeated elements and novel gene families across ecological guilds.</title>
        <authorList>
            <consortium name="Lawrence Berkeley National Laboratory"/>
            <person name="Harder C.B."/>
            <person name="Miyauchi S."/>
            <person name="Viragh M."/>
            <person name="Kuo A."/>
            <person name="Thoen E."/>
            <person name="Andreopoulos B."/>
            <person name="Lu D."/>
            <person name="Skrede I."/>
            <person name="Drula E."/>
            <person name="Henrissat B."/>
            <person name="Morin E."/>
            <person name="Kohler A."/>
            <person name="Barry K."/>
            <person name="LaButti K."/>
            <person name="Morin E."/>
            <person name="Salamov A."/>
            <person name="Lipzen A."/>
            <person name="Mereny Z."/>
            <person name="Hegedus B."/>
            <person name="Baldrian P."/>
            <person name="Stursova M."/>
            <person name="Weitz H."/>
            <person name="Taylor A."/>
            <person name="Grigoriev I.V."/>
            <person name="Nagy L.G."/>
            <person name="Martin F."/>
            <person name="Kauserud H."/>
        </authorList>
    </citation>
    <scope>NUCLEOTIDE SEQUENCE</scope>
    <source>
        <strain evidence="2">CBHHK002</strain>
    </source>
</reference>
<dbReference type="Proteomes" id="UP001218218">
    <property type="component" value="Unassembled WGS sequence"/>
</dbReference>
<organism evidence="2 3">
    <name type="scientific">Mycena albidolilacea</name>
    <dbReference type="NCBI Taxonomy" id="1033008"/>
    <lineage>
        <taxon>Eukaryota</taxon>
        <taxon>Fungi</taxon>
        <taxon>Dikarya</taxon>
        <taxon>Basidiomycota</taxon>
        <taxon>Agaricomycotina</taxon>
        <taxon>Agaricomycetes</taxon>
        <taxon>Agaricomycetidae</taxon>
        <taxon>Agaricales</taxon>
        <taxon>Marasmiineae</taxon>
        <taxon>Mycenaceae</taxon>
        <taxon>Mycena</taxon>
    </lineage>
</organism>
<dbReference type="PANTHER" id="PTHR38052">
    <property type="entry name" value="EXPRESSED PROTEIN"/>
    <property type="match status" value="1"/>
</dbReference>
<sequence length="105" mass="12004">MVFTLVVHLFTQPGKEAQMKSELVKASQAYSKDKGTLAWFVMQDAKEPTKWVIVERYEAQSDTKTHVANPYYKLFPKLVGPLLDPKKPMQITAYNELETGDRAKL</sequence>
<accession>A0AAD7F5N3</accession>
<protein>
    <recommendedName>
        <fullName evidence="1">ABM domain-containing protein</fullName>
    </recommendedName>
</protein>
<evidence type="ECO:0000313" key="2">
    <source>
        <dbReference type="EMBL" id="KAJ7367643.1"/>
    </source>
</evidence>
<evidence type="ECO:0000313" key="3">
    <source>
        <dbReference type="Proteomes" id="UP001218218"/>
    </source>
</evidence>
<dbReference type="PROSITE" id="PS51725">
    <property type="entry name" value="ABM"/>
    <property type="match status" value="1"/>
</dbReference>
<feature type="domain" description="ABM" evidence="1">
    <location>
        <begin position="3"/>
        <end position="91"/>
    </location>
</feature>
<dbReference type="AlphaFoldDB" id="A0AAD7F5N3"/>
<dbReference type="Gene3D" id="3.30.70.100">
    <property type="match status" value="1"/>
</dbReference>
<dbReference type="Pfam" id="PF03992">
    <property type="entry name" value="ABM"/>
    <property type="match status" value="1"/>
</dbReference>
<keyword evidence="3" id="KW-1185">Reference proteome</keyword>